<sequence>MDSVEVNIHKHPMTMTLVKSGQTGYCCGIKFGGTTAGYYCNICNIFIHNICNKAPRDIKHPSHHECHRRTLSLVGTYCFERRRCALCGGKFTDDFEVLNYECGASCFTTLHLHCSTHPPPEVIDVPLHHDHILKLEKVESCFTCAYCGKEGDEYPYKCHECDLAFHVNCTKYPAEVNHSSHSLHPLKLVKGEPPAYTDGTCRLCAKKIVDYEVYYHCSTCNFTLDLHCVLNPPSLYHHDLNTHDHKLTLMPKSISFTCTTCGLPGDRSPYVCLPCDFTSHNDCSGFPWVININRHDHRVSRTSLLGVVNAVCGVCQKKMDWSCGGYSCKRCTTSVFHAKCATREDVWDGIEMKDKPEEDEDTEPFKIIDENTIQHFLHEEHNLRLDKSGIFVEERESCKACAYPIYHHSFYKCIACKFILHESCANLPKRKRHMVMNKPFILQTINNKCANCRACGMLYNGFDYCSGGSGIDVRCASISEPFFHQSHHPDHPLFYTTPAGVCSACNKEADHVLRCVEDDCGYVLDFKCALLPYEVKHRVDDHFLSLCYGEKDSKSGKYWCDICEKETDPKAWFYTCKDCGVTLHTNCVLGDFRGLDAGKRLNIHVKDCETVRNNSMSRPSCHICKSRCIFPIILKLLNKNMPDIYYCSNKCSEAGVWKRLFNLR</sequence>
<evidence type="ECO:0000313" key="7">
    <source>
        <dbReference type="Proteomes" id="UP000029120"/>
    </source>
</evidence>
<evidence type="ECO:0000256" key="4">
    <source>
        <dbReference type="ARBA" id="ARBA00022833"/>
    </source>
</evidence>
<gene>
    <name evidence="6" type="ordered locus">AALP_Aa7g035800</name>
</gene>
<dbReference type="eggNOG" id="ENOG502RANS">
    <property type="taxonomic scope" value="Eukaryota"/>
</dbReference>
<evidence type="ECO:0000256" key="3">
    <source>
        <dbReference type="ARBA" id="ARBA00022771"/>
    </source>
</evidence>
<keyword evidence="7" id="KW-1185">Reference proteome</keyword>
<keyword evidence="4" id="KW-0862">Zinc</keyword>
<dbReference type="EMBL" id="CM002875">
    <property type="protein sequence ID" value="KFK28704.1"/>
    <property type="molecule type" value="Genomic_DNA"/>
</dbReference>
<keyword evidence="1" id="KW-0479">Metal-binding</keyword>
<dbReference type="GO" id="GO:0008270">
    <property type="term" value="F:zinc ion binding"/>
    <property type="evidence" value="ECO:0007669"/>
    <property type="project" value="UniProtKB-KW"/>
</dbReference>
<dbReference type="OMA" id="CTILACN"/>
<name>A0A087GFQ2_ARAAL</name>
<organism evidence="6 7">
    <name type="scientific">Arabis alpina</name>
    <name type="common">Alpine rock-cress</name>
    <dbReference type="NCBI Taxonomy" id="50452"/>
    <lineage>
        <taxon>Eukaryota</taxon>
        <taxon>Viridiplantae</taxon>
        <taxon>Streptophyta</taxon>
        <taxon>Embryophyta</taxon>
        <taxon>Tracheophyta</taxon>
        <taxon>Spermatophyta</taxon>
        <taxon>Magnoliopsida</taxon>
        <taxon>eudicotyledons</taxon>
        <taxon>Gunneridae</taxon>
        <taxon>Pentapetalae</taxon>
        <taxon>rosids</taxon>
        <taxon>malvids</taxon>
        <taxon>Brassicales</taxon>
        <taxon>Brassicaceae</taxon>
        <taxon>Arabideae</taxon>
        <taxon>Arabis</taxon>
    </lineage>
</organism>
<dbReference type="InterPro" id="IPR004146">
    <property type="entry name" value="DC1"/>
</dbReference>
<reference evidence="7" key="1">
    <citation type="journal article" date="2015" name="Nat. Plants">
        <title>Genome expansion of Arabis alpina linked with retrotransposition and reduced symmetric DNA methylation.</title>
        <authorList>
            <person name="Willing E.M."/>
            <person name="Rawat V."/>
            <person name="Mandakova T."/>
            <person name="Maumus F."/>
            <person name="James G.V."/>
            <person name="Nordstroem K.J."/>
            <person name="Becker C."/>
            <person name="Warthmann N."/>
            <person name="Chica C."/>
            <person name="Szarzynska B."/>
            <person name="Zytnicki M."/>
            <person name="Albani M.C."/>
            <person name="Kiefer C."/>
            <person name="Bergonzi S."/>
            <person name="Castaings L."/>
            <person name="Mateos J.L."/>
            <person name="Berns M.C."/>
            <person name="Bujdoso N."/>
            <person name="Piofczyk T."/>
            <person name="de Lorenzo L."/>
            <person name="Barrero-Sicilia C."/>
            <person name="Mateos I."/>
            <person name="Piednoel M."/>
            <person name="Hagmann J."/>
            <person name="Chen-Min-Tao R."/>
            <person name="Iglesias-Fernandez R."/>
            <person name="Schuster S.C."/>
            <person name="Alonso-Blanco C."/>
            <person name="Roudier F."/>
            <person name="Carbonero P."/>
            <person name="Paz-Ares J."/>
            <person name="Davis S.J."/>
            <person name="Pecinka A."/>
            <person name="Quesneville H."/>
            <person name="Colot V."/>
            <person name="Lysak M.A."/>
            <person name="Weigel D."/>
            <person name="Coupland G."/>
            <person name="Schneeberger K."/>
        </authorList>
    </citation>
    <scope>NUCLEOTIDE SEQUENCE [LARGE SCALE GENOMIC DNA]</scope>
    <source>
        <strain evidence="7">cv. Pajares</strain>
    </source>
</reference>
<dbReference type="Gramene" id="KFK28704">
    <property type="protein sequence ID" value="KFK28704"/>
    <property type="gene ID" value="AALP_AA7G035800"/>
</dbReference>
<keyword evidence="2" id="KW-0677">Repeat</keyword>
<feature type="domain" description="Zinc finger PHD-type" evidence="5">
    <location>
        <begin position="143"/>
        <end position="205"/>
    </location>
</feature>
<dbReference type="InterPro" id="IPR046349">
    <property type="entry name" value="C1-like_sf"/>
</dbReference>
<evidence type="ECO:0000256" key="1">
    <source>
        <dbReference type="ARBA" id="ARBA00022723"/>
    </source>
</evidence>
<dbReference type="PANTHER" id="PTHR32410">
    <property type="entry name" value="CYSTEINE/HISTIDINE-RICH C1 DOMAIN FAMILY PROTEIN"/>
    <property type="match status" value="1"/>
</dbReference>
<dbReference type="OrthoDB" id="938199at2759"/>
<dbReference type="Pfam" id="PF22926">
    <property type="entry name" value="C1-like_CT"/>
    <property type="match status" value="1"/>
</dbReference>
<dbReference type="InterPro" id="IPR053192">
    <property type="entry name" value="Vacuole_Formation_Reg"/>
</dbReference>
<feature type="domain" description="Zinc finger PHD-type" evidence="5">
    <location>
        <begin position="397"/>
        <end position="456"/>
    </location>
</feature>
<dbReference type="InterPro" id="IPR001965">
    <property type="entry name" value="Znf_PHD"/>
</dbReference>
<dbReference type="SMART" id="SM00249">
    <property type="entry name" value="PHD"/>
    <property type="match status" value="3"/>
</dbReference>
<dbReference type="Pfam" id="PF03107">
    <property type="entry name" value="C1_2"/>
    <property type="match status" value="6"/>
</dbReference>
<dbReference type="PANTHER" id="PTHR32410:SF154">
    <property type="entry name" value="CHP-RICH ZINC FINGER PROTEIN-LIKE-RELATED"/>
    <property type="match status" value="1"/>
</dbReference>
<evidence type="ECO:0000313" key="6">
    <source>
        <dbReference type="EMBL" id="KFK28704.1"/>
    </source>
</evidence>
<proteinExistence type="predicted"/>
<dbReference type="InterPro" id="IPR054483">
    <property type="entry name" value="DC1-like_CT"/>
</dbReference>
<evidence type="ECO:0000256" key="2">
    <source>
        <dbReference type="ARBA" id="ARBA00022737"/>
    </source>
</evidence>
<protein>
    <recommendedName>
        <fullName evidence="5">Zinc finger PHD-type domain-containing protein</fullName>
    </recommendedName>
</protein>
<keyword evidence="3" id="KW-0863">Zinc-finger</keyword>
<dbReference type="Proteomes" id="UP000029120">
    <property type="component" value="Chromosome 7"/>
</dbReference>
<dbReference type="SUPFAM" id="SSF57889">
    <property type="entry name" value="Cysteine-rich domain"/>
    <property type="match status" value="7"/>
</dbReference>
<dbReference type="AlphaFoldDB" id="A0A087GFQ2"/>
<evidence type="ECO:0000259" key="5">
    <source>
        <dbReference type="SMART" id="SM00249"/>
    </source>
</evidence>
<feature type="domain" description="Zinc finger PHD-type" evidence="5">
    <location>
        <begin position="559"/>
        <end position="625"/>
    </location>
</feature>
<accession>A0A087GFQ2</accession>